<dbReference type="AlphaFoldDB" id="A0A844FKA5"/>
<dbReference type="InterPro" id="IPR007577">
    <property type="entry name" value="GlycoTrfase_DXD_sugar-bd_CS"/>
</dbReference>
<evidence type="ECO:0000256" key="1">
    <source>
        <dbReference type="ARBA" id="ARBA00022679"/>
    </source>
</evidence>
<name>A0A844FKA5_9LACO</name>
<accession>A0A844FKA5</accession>
<sequence>MIPKIIHYVWVGGAPKSKVIQKCIASWQKRLPDYQIIEWNEDKIDLHANRYVEQAYQAKKWAFVSDYVRAKALCDMGGIYLDTDVMVLDSFDNLLSDRAFIGFENNDYLSAAIIGCEKGHPLANDILHYYDDLDFTFDQGDQLAGVNSLSVTDIAVDKYGLKKGNFDQVLKDGLHVYPDGILCNPSPDSLSIHLFTGTWLEGKNSFKHDLVTFLKLHITSQKRAKIYYQVFRC</sequence>
<dbReference type="PANTHER" id="PTHR32385">
    <property type="entry name" value="MANNOSYL PHOSPHORYLINOSITOL CERAMIDE SYNTHASE"/>
    <property type="match status" value="1"/>
</dbReference>
<dbReference type="Pfam" id="PF04488">
    <property type="entry name" value="Gly_transf_sug"/>
    <property type="match status" value="1"/>
</dbReference>
<proteinExistence type="predicted"/>
<dbReference type="Proteomes" id="UP000452141">
    <property type="component" value="Unassembled WGS sequence"/>
</dbReference>
<dbReference type="RefSeq" id="WP_154486172.1">
    <property type="nucleotide sequence ID" value="NZ_VUMW01000001.1"/>
</dbReference>
<evidence type="ECO:0000313" key="3">
    <source>
        <dbReference type="Proteomes" id="UP000452141"/>
    </source>
</evidence>
<dbReference type="PANTHER" id="PTHR32385:SF15">
    <property type="entry name" value="INOSITOL PHOSPHOCERAMIDE MANNOSYLTRANSFERASE 1"/>
    <property type="match status" value="1"/>
</dbReference>
<dbReference type="EMBL" id="VUMW01000001">
    <property type="protein sequence ID" value="MST78951.1"/>
    <property type="molecule type" value="Genomic_DNA"/>
</dbReference>
<dbReference type="InterPro" id="IPR051706">
    <property type="entry name" value="Glycosyltransferase_domain"/>
</dbReference>
<dbReference type="GO" id="GO:0051999">
    <property type="term" value="P:mannosyl-inositol phosphorylceramide biosynthetic process"/>
    <property type="evidence" value="ECO:0007669"/>
    <property type="project" value="TreeGrafter"/>
</dbReference>
<evidence type="ECO:0000313" key="2">
    <source>
        <dbReference type="EMBL" id="MST78951.1"/>
    </source>
</evidence>
<dbReference type="InterPro" id="IPR029044">
    <property type="entry name" value="Nucleotide-diphossugar_trans"/>
</dbReference>
<comment type="caution">
    <text evidence="2">The sequence shown here is derived from an EMBL/GenBank/DDBJ whole genome shotgun (WGS) entry which is preliminary data.</text>
</comment>
<organism evidence="2 3">
    <name type="scientific">Lactobacillus equicursoris</name>
    <dbReference type="NCBI Taxonomy" id="420645"/>
    <lineage>
        <taxon>Bacteria</taxon>
        <taxon>Bacillati</taxon>
        <taxon>Bacillota</taxon>
        <taxon>Bacilli</taxon>
        <taxon>Lactobacillales</taxon>
        <taxon>Lactobacillaceae</taxon>
        <taxon>Lactobacillus</taxon>
    </lineage>
</organism>
<dbReference type="GO" id="GO:0000030">
    <property type="term" value="F:mannosyltransferase activity"/>
    <property type="evidence" value="ECO:0007669"/>
    <property type="project" value="TreeGrafter"/>
</dbReference>
<dbReference type="Gene3D" id="3.90.550.20">
    <property type="match status" value="1"/>
</dbReference>
<protein>
    <submittedName>
        <fullName evidence="2">Glycosyl transferase</fullName>
    </submittedName>
</protein>
<dbReference type="SUPFAM" id="SSF53448">
    <property type="entry name" value="Nucleotide-diphospho-sugar transferases"/>
    <property type="match status" value="1"/>
</dbReference>
<gene>
    <name evidence="2" type="ORF">FYJ61_00305</name>
</gene>
<reference evidence="2 3" key="1">
    <citation type="submission" date="2019-08" db="EMBL/GenBank/DDBJ databases">
        <title>In-depth cultivation of the pig gut microbiome towards novel bacterial diversity and tailored functional studies.</title>
        <authorList>
            <person name="Wylensek D."/>
            <person name="Hitch T.C.A."/>
            <person name="Clavel T."/>
        </authorList>
    </citation>
    <scope>NUCLEOTIDE SEQUENCE [LARGE SCALE GENOMIC DNA]</scope>
    <source>
        <strain evidence="2 3">WCA-470BD-2E</strain>
    </source>
</reference>
<dbReference type="GO" id="GO:0016020">
    <property type="term" value="C:membrane"/>
    <property type="evidence" value="ECO:0007669"/>
    <property type="project" value="GOC"/>
</dbReference>
<keyword evidence="1 2" id="KW-0808">Transferase</keyword>